<evidence type="ECO:0000313" key="3">
    <source>
        <dbReference type="Proteomes" id="UP000199391"/>
    </source>
</evidence>
<name>A0A1I7M0J2_9BURK</name>
<sequence>MKIEKNIGVSENSSSGDAHSHAIETIGELTSTIKVELSTRFLEHFSEQLYSSPQKAFEELISNSWDAGADFVDVRISGDLGSSNATMCIFDNGVSMDEAGLRELWHIAFSPKRDHPIQHGRSVVGKFGIGKLATYVLASKLTYICKATDGVIRRVTMDYSSIDQQKTETQESLISDLNLDIYSATDEDVRLALKGVDAGDIIQDLISYGLRDNTHYKRVNEEFGGEPSQLQRTHSGTWTLVVLSGIKPTGRALKIHVLRRMLESALPFGSEMLIRINGRDLTSSKAEATVIKEWEIGPNLGIDYIELDDNNNLEESADVVLSAKTKKKSSKQNGKRIAISSGTVPVPYVEIPGIGRVTGTARLFEEQISSGKSEERGASNGFHVNVLGRVVNQNDPSFGEGNLSHAAWARFRMAVRADGLNTLLTTSREQFKEREETKIFRAFLRRIFNLVRSYYDSDRNLDISQGGDVLLKSLGVLSLKPLLNQVSETLRTKAAIPELFDESGIEDREEQRKKWRASTSENIKNAVTEVRYFRTNDDSFVKFRISDSTIIINKEHPFVIEHSHSKAEKELIRTVGMVNLLSDMYALDIGVEPDLLKDVRSYRDKLLRFRALQRRQSGTSIARILLKTQHDSDNSKRMEAAVSDALRYLGFDVQDLAKPGEPEGIASAYPTPTNSNPSAENKQPPLYSFSFDAKSSKHEVAATGNIKLDGVVEHRERFKADYALVIAPGFSEGALSTRCQQQRVTPMKAQDLGRLLEYTVTHGAIAVTKMQEIFTLYHPDEVSKWVEQLEKYLKQNRQLTINIFLNALESLKGQIPDVLNASTIAHTIRRDLDAFSVKAEDVVTLVKGLAVLIPDLVQISDSEISINASAKRIADAVKVQLEQLHDDHTD</sequence>
<feature type="region of interest" description="Disordered" evidence="1">
    <location>
        <begin position="659"/>
        <end position="684"/>
    </location>
</feature>
<organism evidence="2 3">
    <name type="scientific">Pseudoduganella namucuonensis</name>
    <dbReference type="NCBI Taxonomy" id="1035707"/>
    <lineage>
        <taxon>Bacteria</taxon>
        <taxon>Pseudomonadati</taxon>
        <taxon>Pseudomonadota</taxon>
        <taxon>Betaproteobacteria</taxon>
        <taxon>Burkholderiales</taxon>
        <taxon>Oxalobacteraceae</taxon>
        <taxon>Telluria group</taxon>
        <taxon>Pseudoduganella</taxon>
    </lineage>
</organism>
<gene>
    <name evidence="2" type="ORF">SAMN05216552_104614</name>
</gene>
<reference evidence="3" key="1">
    <citation type="submission" date="2016-10" db="EMBL/GenBank/DDBJ databases">
        <authorList>
            <person name="Varghese N."/>
            <person name="Submissions S."/>
        </authorList>
    </citation>
    <scope>NUCLEOTIDE SEQUENCE [LARGE SCALE GENOMIC DNA]</scope>
    <source>
        <strain evidence="3">CGMCC 1.11014</strain>
    </source>
</reference>
<dbReference type="Proteomes" id="UP000199391">
    <property type="component" value="Unassembled WGS sequence"/>
</dbReference>
<accession>A0A1I7M0J2</accession>
<dbReference type="Pfam" id="PF13589">
    <property type="entry name" value="HATPase_c_3"/>
    <property type="match status" value="1"/>
</dbReference>
<dbReference type="OrthoDB" id="8765545at2"/>
<feature type="compositionally biased region" description="Polar residues" evidence="1">
    <location>
        <begin position="670"/>
        <end position="681"/>
    </location>
</feature>
<dbReference type="STRING" id="1035707.SAMN05216552_104614"/>
<evidence type="ECO:0000256" key="1">
    <source>
        <dbReference type="SAM" id="MobiDB-lite"/>
    </source>
</evidence>
<dbReference type="AlphaFoldDB" id="A0A1I7M0J2"/>
<dbReference type="InterPro" id="IPR036890">
    <property type="entry name" value="HATPase_C_sf"/>
</dbReference>
<dbReference type="EMBL" id="FPBO01000046">
    <property type="protein sequence ID" value="SFV15435.1"/>
    <property type="molecule type" value="Genomic_DNA"/>
</dbReference>
<dbReference type="RefSeq" id="WP_093560370.1">
    <property type="nucleotide sequence ID" value="NZ_FPBO01000046.1"/>
</dbReference>
<proteinExistence type="predicted"/>
<keyword evidence="3" id="KW-1185">Reference proteome</keyword>
<keyword evidence="2" id="KW-0418">Kinase</keyword>
<dbReference type="Gene3D" id="3.30.565.10">
    <property type="entry name" value="Histidine kinase-like ATPase, C-terminal domain"/>
    <property type="match status" value="1"/>
</dbReference>
<protein>
    <submittedName>
        <fullName evidence="2">Histidine kinase-, DNA gyrase B-, and HSP90-like ATPase</fullName>
    </submittedName>
</protein>
<evidence type="ECO:0000313" key="2">
    <source>
        <dbReference type="EMBL" id="SFV15435.1"/>
    </source>
</evidence>
<dbReference type="SUPFAM" id="SSF55874">
    <property type="entry name" value="ATPase domain of HSP90 chaperone/DNA topoisomerase II/histidine kinase"/>
    <property type="match status" value="1"/>
</dbReference>
<keyword evidence="2" id="KW-0808">Transferase</keyword>
<dbReference type="GO" id="GO:0016301">
    <property type="term" value="F:kinase activity"/>
    <property type="evidence" value="ECO:0007669"/>
    <property type="project" value="UniProtKB-KW"/>
</dbReference>